<organism evidence="1 2">
    <name type="scientific">Halothiobacillus diazotrophicus</name>
    <dbReference type="NCBI Taxonomy" id="1860122"/>
    <lineage>
        <taxon>Bacteria</taxon>
        <taxon>Pseudomonadati</taxon>
        <taxon>Pseudomonadota</taxon>
        <taxon>Gammaproteobacteria</taxon>
        <taxon>Chromatiales</taxon>
        <taxon>Halothiobacillaceae</taxon>
        <taxon>Halothiobacillus</taxon>
    </lineage>
</organism>
<evidence type="ECO:0000313" key="2">
    <source>
        <dbReference type="Proteomes" id="UP000078596"/>
    </source>
</evidence>
<dbReference type="InterPro" id="IPR027417">
    <property type="entry name" value="P-loop_NTPase"/>
</dbReference>
<dbReference type="EMBL" id="CP016027">
    <property type="protein sequence ID" value="ANJ66503.1"/>
    <property type="molecule type" value="Genomic_DNA"/>
</dbReference>
<dbReference type="Proteomes" id="UP000078596">
    <property type="component" value="Chromosome"/>
</dbReference>
<dbReference type="SUPFAM" id="SSF52540">
    <property type="entry name" value="P-loop containing nucleoside triphosphate hydrolases"/>
    <property type="match status" value="1"/>
</dbReference>
<keyword evidence="2" id="KW-1185">Reference proteome</keyword>
<dbReference type="PANTHER" id="PTHR38605">
    <property type="entry name" value="ATPASE-RELATED"/>
    <property type="match status" value="1"/>
</dbReference>
<protein>
    <recommendedName>
        <fullName evidence="3">YcjX family protein</fullName>
    </recommendedName>
</protein>
<evidence type="ECO:0000313" key="1">
    <source>
        <dbReference type="EMBL" id="ANJ66503.1"/>
    </source>
</evidence>
<sequence>MTRIGVTGLSQAGKSTLITSLINHLENLRRGSLAARAELGLMVHGHWLRGGERAFDYDAGLLALTNQPPHWPASTTDWSIARIEITMARPWYSLKPTKRIIELFDYPGEWLLDLMLIDWSYSDFCRALWTWSALDPRRTLGSELIAALTAIDPYSPVDMDALNELQARWADFLGTCRIAPHQLSQNLPGRFLIHGRDFDGGDHPFVPLFAQTVTEGGGGEGRFPEGSWGAVCQVNFNHYRLHQAKPFFDRHFRDLDAQVILIDLLGAMSAGPDALKDMRAALEGVLRPFRYQRGNWLAQLFRKRIRRVAVCATKIDHLLPEDQKRLQSLMESYLYETVQRLAAESIELKVMAVAAVQSAQLVESGNTASLIGRDKRSGEKIRFTPPTLPNTMPHNLNLKIDELPQLAPPGGLDRVQVFPSRRIDQLLAFLLKE</sequence>
<gene>
    <name evidence="1" type="ORF">A9404_03120</name>
</gene>
<dbReference type="InterPro" id="IPR007413">
    <property type="entry name" value="YcjX-like"/>
</dbReference>
<dbReference type="PANTHER" id="PTHR38605:SF1">
    <property type="entry name" value="ATPASE"/>
    <property type="match status" value="1"/>
</dbReference>
<proteinExistence type="predicted"/>
<dbReference type="STRING" id="1860122.A9404_03120"/>
<dbReference type="AlphaFoldDB" id="A0A191ZF62"/>
<name>A0A191ZF62_9GAMM</name>
<evidence type="ECO:0008006" key="3">
    <source>
        <dbReference type="Google" id="ProtNLM"/>
    </source>
</evidence>
<dbReference type="Pfam" id="PF04317">
    <property type="entry name" value="DUF463"/>
    <property type="match status" value="1"/>
</dbReference>
<dbReference type="KEGG" id="haz:A9404_03120"/>
<reference evidence="1 2" key="1">
    <citation type="submission" date="2016-06" db="EMBL/GenBank/DDBJ databases">
        <title>Insight into the functional genes involving in sulfur oxidation in Pearl River water.</title>
        <authorList>
            <person name="Luo J."/>
            <person name="Tan X."/>
            <person name="Lin W."/>
        </authorList>
    </citation>
    <scope>NUCLEOTIDE SEQUENCE [LARGE SCALE GENOMIC DNA]</scope>
    <source>
        <strain evidence="1 2">LS2</strain>
    </source>
</reference>
<accession>A0A191ZF62</accession>